<evidence type="ECO:0000313" key="9">
    <source>
        <dbReference type="EMBL" id="QQD23485.1"/>
    </source>
</evidence>
<dbReference type="GO" id="GO:0046872">
    <property type="term" value="F:metal ion binding"/>
    <property type="evidence" value="ECO:0007669"/>
    <property type="project" value="UniProtKB-KW"/>
</dbReference>
<dbReference type="AlphaFoldDB" id="A0A9X7UWW0"/>
<keyword evidence="3 6" id="KW-0479">Metal-binding</keyword>
<dbReference type="Proteomes" id="UP000596074">
    <property type="component" value="Chromosome"/>
</dbReference>
<dbReference type="InterPro" id="IPR036909">
    <property type="entry name" value="Cyt_c-like_dom_sf"/>
</dbReference>
<dbReference type="PANTHER" id="PTHR33751:SF9">
    <property type="entry name" value="CYTOCHROME C4"/>
    <property type="match status" value="1"/>
</dbReference>
<keyword evidence="7" id="KW-0812">Transmembrane</keyword>
<evidence type="ECO:0000256" key="1">
    <source>
        <dbReference type="ARBA" id="ARBA00022448"/>
    </source>
</evidence>
<keyword evidence="7" id="KW-0472">Membrane</keyword>
<feature type="transmembrane region" description="Helical" evidence="7">
    <location>
        <begin position="56"/>
        <end position="73"/>
    </location>
</feature>
<evidence type="ECO:0000256" key="3">
    <source>
        <dbReference type="ARBA" id="ARBA00022723"/>
    </source>
</evidence>
<keyword evidence="2 6" id="KW-0349">Heme</keyword>
<dbReference type="KEGG" id="vcw:GJQ55_02840"/>
<dbReference type="Pfam" id="PF00034">
    <property type="entry name" value="Cytochrom_C"/>
    <property type="match status" value="1"/>
</dbReference>
<sequence length="261" mass="28896">MCGIGQLSRRLLDAGQHLSPIVAALHLWPIGLWSLSAYVCRPFQCRTNKVVDMKNIMVAGFAVLLLLSVSAQADVNRMLQEMAVIERNTALLQAALNDGQERATLCVHCHGNDGNSKRDYIPNLAAQNSEYLLTQFEHFADGTRSDYVMSKLAKGLSENDRVAIALFFSSQTVKPRQQPEADSEKGKALYDSLCFACHGVSGHGSKQYPRIAGQPYEFLETTLMKFLNNDPTRQNSPMMSVIRNLNAQQIKEVAAHVANMP</sequence>
<keyword evidence="1" id="KW-0813">Transport</keyword>
<dbReference type="InterPro" id="IPR009056">
    <property type="entry name" value="Cyt_c-like_dom"/>
</dbReference>
<dbReference type="Gene3D" id="1.10.760.10">
    <property type="entry name" value="Cytochrome c-like domain"/>
    <property type="match status" value="2"/>
</dbReference>
<evidence type="ECO:0000256" key="4">
    <source>
        <dbReference type="ARBA" id="ARBA00022982"/>
    </source>
</evidence>
<dbReference type="PANTHER" id="PTHR33751">
    <property type="entry name" value="CBB3-TYPE CYTOCHROME C OXIDASE SUBUNIT FIXP"/>
    <property type="match status" value="1"/>
</dbReference>
<dbReference type="InterPro" id="IPR050597">
    <property type="entry name" value="Cytochrome_c_Oxidase_Subunit"/>
</dbReference>
<gene>
    <name evidence="9" type="ORF">GJQ55_02840</name>
</gene>
<keyword evidence="4" id="KW-0249">Electron transport</keyword>
<evidence type="ECO:0000313" key="10">
    <source>
        <dbReference type="Proteomes" id="UP000596074"/>
    </source>
</evidence>
<dbReference type="GO" id="GO:0009055">
    <property type="term" value="F:electron transfer activity"/>
    <property type="evidence" value="ECO:0007669"/>
    <property type="project" value="InterPro"/>
</dbReference>
<name>A0A9X7UWW0_9GAMM</name>
<dbReference type="GO" id="GO:0020037">
    <property type="term" value="F:heme binding"/>
    <property type="evidence" value="ECO:0007669"/>
    <property type="project" value="InterPro"/>
</dbReference>
<keyword evidence="5 6" id="KW-0408">Iron</keyword>
<evidence type="ECO:0000259" key="8">
    <source>
        <dbReference type="PROSITE" id="PS51007"/>
    </source>
</evidence>
<evidence type="ECO:0000256" key="5">
    <source>
        <dbReference type="ARBA" id="ARBA00023004"/>
    </source>
</evidence>
<feature type="domain" description="Cytochrome c" evidence="8">
    <location>
        <begin position="181"/>
        <end position="261"/>
    </location>
</feature>
<evidence type="ECO:0000256" key="2">
    <source>
        <dbReference type="ARBA" id="ARBA00022617"/>
    </source>
</evidence>
<dbReference type="PROSITE" id="PS51007">
    <property type="entry name" value="CYTC"/>
    <property type="match status" value="2"/>
</dbReference>
<organism evidence="9 10">
    <name type="scientific">Venatoribacter cucullus</name>
    <dbReference type="NCBI Taxonomy" id="2661630"/>
    <lineage>
        <taxon>Bacteria</taxon>
        <taxon>Pseudomonadati</taxon>
        <taxon>Pseudomonadota</taxon>
        <taxon>Gammaproteobacteria</taxon>
        <taxon>Oceanospirillales</taxon>
        <taxon>Oceanospirillaceae</taxon>
        <taxon>Venatoribacter</taxon>
    </lineage>
</organism>
<protein>
    <submittedName>
        <fullName evidence="9">C-type cytochrome</fullName>
    </submittedName>
</protein>
<dbReference type="EMBL" id="CP046056">
    <property type="protein sequence ID" value="QQD23485.1"/>
    <property type="molecule type" value="Genomic_DNA"/>
</dbReference>
<accession>A0A9X7UWW0</accession>
<keyword evidence="7" id="KW-1133">Transmembrane helix</keyword>
<proteinExistence type="predicted"/>
<evidence type="ECO:0000256" key="6">
    <source>
        <dbReference type="PROSITE-ProRule" id="PRU00433"/>
    </source>
</evidence>
<reference evidence="9 10" key="1">
    <citation type="submission" date="2019-11" db="EMBL/GenBank/DDBJ databases">
        <title>Venatorbacter sp. nov. a predator of Campylobacter and other Gram-negative bacteria.</title>
        <authorList>
            <person name="Saeedi A."/>
            <person name="Cummings N.J."/>
            <person name="Connerton I.F."/>
            <person name="Connerton P.L."/>
        </authorList>
    </citation>
    <scope>NUCLEOTIDE SEQUENCE [LARGE SCALE GENOMIC DNA]</scope>
    <source>
        <strain evidence="9">XL5</strain>
    </source>
</reference>
<evidence type="ECO:0000256" key="7">
    <source>
        <dbReference type="SAM" id="Phobius"/>
    </source>
</evidence>
<feature type="domain" description="Cytochrome c" evidence="8">
    <location>
        <begin position="94"/>
        <end position="172"/>
    </location>
</feature>
<keyword evidence="10" id="KW-1185">Reference proteome</keyword>
<dbReference type="SUPFAM" id="SSF46626">
    <property type="entry name" value="Cytochrome c"/>
    <property type="match status" value="2"/>
</dbReference>